<dbReference type="UniPathway" id="UPA00850"/>
<feature type="compositionally biased region" description="Acidic residues" evidence="7">
    <location>
        <begin position="725"/>
        <end position="751"/>
    </location>
</feature>
<gene>
    <name evidence="8" type="ORF">B0I35DRAFT_421151</name>
</gene>
<dbReference type="SUPFAM" id="SSF53623">
    <property type="entry name" value="MurD-like peptide ligases, catalytic domain"/>
    <property type="match status" value="1"/>
</dbReference>
<reference evidence="8" key="1">
    <citation type="journal article" date="2021" name="Nat. Commun.">
        <title>Genetic determinants of endophytism in the Arabidopsis root mycobiome.</title>
        <authorList>
            <person name="Mesny F."/>
            <person name="Miyauchi S."/>
            <person name="Thiergart T."/>
            <person name="Pickel B."/>
            <person name="Atanasova L."/>
            <person name="Karlsson M."/>
            <person name="Huettel B."/>
            <person name="Barry K.W."/>
            <person name="Haridas S."/>
            <person name="Chen C."/>
            <person name="Bauer D."/>
            <person name="Andreopoulos W."/>
            <person name="Pangilinan J."/>
            <person name="LaButti K."/>
            <person name="Riley R."/>
            <person name="Lipzen A."/>
            <person name="Clum A."/>
            <person name="Drula E."/>
            <person name="Henrissat B."/>
            <person name="Kohler A."/>
            <person name="Grigoriev I.V."/>
            <person name="Martin F.M."/>
            <person name="Hacquard S."/>
        </authorList>
    </citation>
    <scope>NUCLEOTIDE SEQUENCE</scope>
    <source>
        <strain evidence="8">MPI-CAGE-CH-0235</strain>
    </source>
</reference>
<dbReference type="Proteomes" id="UP000813444">
    <property type="component" value="Unassembled WGS sequence"/>
</dbReference>
<evidence type="ECO:0000256" key="4">
    <source>
        <dbReference type="ARBA" id="ARBA00022741"/>
    </source>
</evidence>
<keyword evidence="3" id="KW-0479">Metal-binding</keyword>
<dbReference type="InterPro" id="IPR036615">
    <property type="entry name" value="Mur_ligase_C_dom_sf"/>
</dbReference>
<evidence type="ECO:0000313" key="9">
    <source>
        <dbReference type="Proteomes" id="UP000813444"/>
    </source>
</evidence>
<dbReference type="NCBIfam" id="TIGR01499">
    <property type="entry name" value="folC"/>
    <property type="match status" value="1"/>
</dbReference>
<feature type="region of interest" description="Disordered" evidence="7">
    <location>
        <begin position="551"/>
        <end position="571"/>
    </location>
</feature>
<dbReference type="GO" id="GO:0005524">
    <property type="term" value="F:ATP binding"/>
    <property type="evidence" value="ECO:0007669"/>
    <property type="project" value="UniProtKB-KW"/>
</dbReference>
<name>A0A8K0SZM5_9HYPO</name>
<proteinExistence type="inferred from homology"/>
<dbReference type="SUPFAM" id="SSF53244">
    <property type="entry name" value="MurD-like peptide ligases, peptide-binding domain"/>
    <property type="match status" value="1"/>
</dbReference>
<dbReference type="GO" id="GO:0005829">
    <property type="term" value="C:cytosol"/>
    <property type="evidence" value="ECO:0007669"/>
    <property type="project" value="TreeGrafter"/>
</dbReference>
<evidence type="ECO:0000313" key="8">
    <source>
        <dbReference type="EMBL" id="KAH7325769.1"/>
    </source>
</evidence>
<dbReference type="InterPro" id="IPR001645">
    <property type="entry name" value="Folylpolyglutamate_synth"/>
</dbReference>
<evidence type="ECO:0000256" key="7">
    <source>
        <dbReference type="SAM" id="MobiDB-lite"/>
    </source>
</evidence>
<dbReference type="PANTHER" id="PTHR11136:SF0">
    <property type="entry name" value="DIHYDROFOLATE SYNTHETASE-RELATED"/>
    <property type="match status" value="1"/>
</dbReference>
<feature type="compositionally biased region" description="Basic residues" evidence="7">
    <location>
        <begin position="682"/>
        <end position="691"/>
    </location>
</feature>
<dbReference type="AlphaFoldDB" id="A0A8K0SZM5"/>
<evidence type="ECO:0000256" key="1">
    <source>
        <dbReference type="ARBA" id="ARBA00008276"/>
    </source>
</evidence>
<keyword evidence="5" id="KW-0067">ATP-binding</keyword>
<dbReference type="GO" id="GO:0046872">
    <property type="term" value="F:metal ion binding"/>
    <property type="evidence" value="ECO:0007669"/>
    <property type="project" value="UniProtKB-KW"/>
</dbReference>
<dbReference type="InterPro" id="IPR018109">
    <property type="entry name" value="Folylpolyglutamate_synth_CS"/>
</dbReference>
<dbReference type="Gene3D" id="3.90.190.20">
    <property type="entry name" value="Mur ligase, C-terminal domain"/>
    <property type="match status" value="1"/>
</dbReference>
<feature type="compositionally biased region" description="Basic and acidic residues" evidence="7">
    <location>
        <begin position="559"/>
        <end position="571"/>
    </location>
</feature>
<dbReference type="InterPro" id="IPR036565">
    <property type="entry name" value="Mur-like_cat_sf"/>
</dbReference>
<sequence>MVYNSAVGIGLAEVRHALRNTKGKPRSSVNNWRYYMPLIDGGGLARPGDQPFPRPRDPGDDPDAESSGRDIRLGLKRIQKIVPSRQKWKAVHVGGTNGKGSICAFLDGLFRLAGISHGTFTSPAFPEKHNGITINGLVVNRRFYESRVERVLDRCKRYVAPRFSFKDVPDPQRPLGAPSPFEIETATAFEVFNAMRVKYGIIEVGMGGATDATNILMKKAVTVISKIDLDHQEYLGNTIREIARVKAGIMRPGVPCIVDHTNSAEVLDVLRTYARRVEAKLVLSSEAQPLLRTIDKRKYPLEDYQKQNLLCAIAAFQNVAPGQQIDLNMLLATNPFPPGRMQRVHVSEFTGGQRLRPILVDGAHNALGVQALSKYVDEKLRSYGGPVTWVMGLSQGRNKPFAELIKTLVRPQDNFAFVQFEKGDQDPLPAPTELGRDVARILLADESQLYEGPPNIEDALHWATAIAGEGPVVVTGSLYLARDLLKLDQVAPVIAPTKERRAGRALLAEYITKSRQGKLTPEEKRAFKEARRHWYLNPHGMMRRLYLEQTGNTEWPPRPSDEARELQRSLNSREKKVDAYRVAIESMREEIENMKDEIESMKEDSAKQSSQKGELEPKITKLKETIKSFMNLKALLIKEKKTLHQVRLELKNHSILRQRPHMSPELVQPSLRPALRAEKRIKQQAKQKRDRARQARREMTLNDAGEPVAVEVVPRAKEADWLGEKEEEGVEGEEAEEPTELFPGEESDHEGDEAGKKGGKRSGKKGGKGDADLDKVIDDEFMAYFRRSRRTM</sequence>
<accession>A0A8K0SZM5</accession>
<keyword evidence="9" id="KW-1185">Reference proteome</keyword>
<keyword evidence="6" id="KW-0460">Magnesium</keyword>
<dbReference type="PANTHER" id="PTHR11136">
    <property type="entry name" value="FOLYLPOLYGLUTAMATE SYNTHASE-RELATED"/>
    <property type="match status" value="1"/>
</dbReference>
<organism evidence="8 9">
    <name type="scientific">Stachybotrys elegans</name>
    <dbReference type="NCBI Taxonomy" id="80388"/>
    <lineage>
        <taxon>Eukaryota</taxon>
        <taxon>Fungi</taxon>
        <taxon>Dikarya</taxon>
        <taxon>Ascomycota</taxon>
        <taxon>Pezizomycotina</taxon>
        <taxon>Sordariomycetes</taxon>
        <taxon>Hypocreomycetidae</taxon>
        <taxon>Hypocreales</taxon>
        <taxon>Stachybotryaceae</taxon>
        <taxon>Stachybotrys</taxon>
    </lineage>
</organism>
<dbReference type="GO" id="GO:0005739">
    <property type="term" value="C:mitochondrion"/>
    <property type="evidence" value="ECO:0007669"/>
    <property type="project" value="TreeGrafter"/>
</dbReference>
<dbReference type="EMBL" id="JAGPNK010000002">
    <property type="protein sequence ID" value="KAH7325769.1"/>
    <property type="molecule type" value="Genomic_DNA"/>
</dbReference>
<evidence type="ECO:0000256" key="2">
    <source>
        <dbReference type="ARBA" id="ARBA00022598"/>
    </source>
</evidence>
<dbReference type="PROSITE" id="PS01012">
    <property type="entry name" value="FOLYLPOLYGLU_SYNT_2"/>
    <property type="match status" value="1"/>
</dbReference>
<feature type="region of interest" description="Disordered" evidence="7">
    <location>
        <begin position="717"/>
        <end position="775"/>
    </location>
</feature>
<dbReference type="OrthoDB" id="5212574at2759"/>
<protein>
    <submittedName>
        <fullName evidence="8">Mur ligase</fullName>
    </submittedName>
</protein>
<feature type="compositionally biased region" description="Basic residues" evidence="7">
    <location>
        <begin position="757"/>
        <end position="766"/>
    </location>
</feature>
<dbReference type="GO" id="GO:0008841">
    <property type="term" value="F:dihydrofolate synthase activity"/>
    <property type="evidence" value="ECO:0007669"/>
    <property type="project" value="TreeGrafter"/>
</dbReference>
<comment type="caution">
    <text evidence="8">The sequence shown here is derived from an EMBL/GenBank/DDBJ whole genome shotgun (WGS) entry which is preliminary data.</text>
</comment>
<dbReference type="Gene3D" id="3.40.1190.10">
    <property type="entry name" value="Mur-like, catalytic domain"/>
    <property type="match status" value="1"/>
</dbReference>
<keyword evidence="4" id="KW-0547">Nucleotide-binding</keyword>
<feature type="region of interest" description="Disordered" evidence="7">
    <location>
        <begin position="45"/>
        <end position="69"/>
    </location>
</feature>
<feature type="region of interest" description="Disordered" evidence="7">
    <location>
        <begin position="680"/>
        <end position="704"/>
    </location>
</feature>
<evidence type="ECO:0000256" key="6">
    <source>
        <dbReference type="ARBA" id="ARBA00022842"/>
    </source>
</evidence>
<evidence type="ECO:0000256" key="5">
    <source>
        <dbReference type="ARBA" id="ARBA00022840"/>
    </source>
</evidence>
<keyword evidence="2 8" id="KW-0436">Ligase</keyword>
<dbReference type="GO" id="GO:0004326">
    <property type="term" value="F:tetrahydrofolylpolyglutamate synthase activity"/>
    <property type="evidence" value="ECO:0007669"/>
    <property type="project" value="InterPro"/>
</dbReference>
<comment type="similarity">
    <text evidence="1">Belongs to the folylpolyglutamate synthase family.</text>
</comment>
<evidence type="ECO:0000256" key="3">
    <source>
        <dbReference type="ARBA" id="ARBA00022723"/>
    </source>
</evidence>